<evidence type="ECO:0000256" key="1">
    <source>
        <dbReference type="SAM" id="Coils"/>
    </source>
</evidence>
<accession>A0A380NJP1</accession>
<dbReference type="Pfam" id="PF04977">
    <property type="entry name" value="DivIC"/>
    <property type="match status" value="1"/>
</dbReference>
<organism evidence="3 4">
    <name type="scientific">Veillonella criceti</name>
    <dbReference type="NCBI Taxonomy" id="103891"/>
    <lineage>
        <taxon>Bacteria</taxon>
        <taxon>Bacillati</taxon>
        <taxon>Bacillota</taxon>
        <taxon>Negativicutes</taxon>
        <taxon>Veillonellales</taxon>
        <taxon>Veillonellaceae</taxon>
        <taxon>Veillonella</taxon>
    </lineage>
</organism>
<dbReference type="RefSeq" id="WP_115310111.1">
    <property type="nucleotide sequence ID" value="NZ_UHIO01000001.1"/>
</dbReference>
<gene>
    <name evidence="3" type="ORF">NCTC12020_00902</name>
</gene>
<feature type="coiled-coil region" evidence="1">
    <location>
        <begin position="45"/>
        <end position="79"/>
    </location>
</feature>
<dbReference type="InterPro" id="IPR007060">
    <property type="entry name" value="FtsL/DivIC"/>
</dbReference>
<keyword evidence="3" id="KW-0131">Cell cycle</keyword>
<keyword evidence="2" id="KW-0472">Membrane</keyword>
<dbReference type="GO" id="GO:0051301">
    <property type="term" value="P:cell division"/>
    <property type="evidence" value="ECO:0007669"/>
    <property type="project" value="UniProtKB-KW"/>
</dbReference>
<proteinExistence type="predicted"/>
<evidence type="ECO:0000256" key="2">
    <source>
        <dbReference type="SAM" id="Phobius"/>
    </source>
</evidence>
<protein>
    <submittedName>
        <fullName evidence="3">Cell division protein FtsB</fullName>
    </submittedName>
</protein>
<keyword evidence="3" id="KW-0132">Cell division</keyword>
<dbReference type="EMBL" id="UHIO01000001">
    <property type="protein sequence ID" value="SUP42589.1"/>
    <property type="molecule type" value="Genomic_DNA"/>
</dbReference>
<feature type="transmembrane region" description="Helical" evidence="2">
    <location>
        <begin position="21"/>
        <end position="43"/>
    </location>
</feature>
<keyword evidence="4" id="KW-1185">Reference proteome</keyword>
<keyword evidence="2" id="KW-1133">Transmembrane helix</keyword>
<keyword evidence="1" id="KW-0175">Coiled coil</keyword>
<keyword evidence="2" id="KW-0812">Transmembrane</keyword>
<reference evidence="3 4" key="1">
    <citation type="submission" date="2018-06" db="EMBL/GenBank/DDBJ databases">
        <authorList>
            <consortium name="Pathogen Informatics"/>
            <person name="Doyle S."/>
        </authorList>
    </citation>
    <scope>NUCLEOTIDE SEQUENCE [LARGE SCALE GENOMIC DNA]</scope>
    <source>
        <strain evidence="3 4">NCTC12020</strain>
    </source>
</reference>
<dbReference type="Proteomes" id="UP000255367">
    <property type="component" value="Unassembled WGS sequence"/>
</dbReference>
<dbReference type="AlphaFoldDB" id="A0A380NJP1"/>
<evidence type="ECO:0000313" key="3">
    <source>
        <dbReference type="EMBL" id="SUP42589.1"/>
    </source>
</evidence>
<evidence type="ECO:0000313" key="4">
    <source>
        <dbReference type="Proteomes" id="UP000255367"/>
    </source>
</evidence>
<dbReference type="OrthoDB" id="9815382at2"/>
<sequence length="102" mass="12083">MADEARETNIRRKRPQPKRNTIVFWAQIIVVVLGAFLILRTGYEIYVIKQQQQQLELQIKDLKERNELLEQERQRLQDPKSIEDVAREELGLVKPGEVPYVK</sequence>
<name>A0A380NJP1_9FIRM</name>